<protein>
    <submittedName>
        <fullName evidence="1">Uncharacterized protein</fullName>
    </submittedName>
</protein>
<keyword evidence="2" id="KW-1185">Reference proteome</keyword>
<dbReference type="Proteomes" id="UP001152320">
    <property type="component" value="Unassembled WGS sequence"/>
</dbReference>
<evidence type="ECO:0000313" key="2">
    <source>
        <dbReference type="Proteomes" id="UP001152320"/>
    </source>
</evidence>
<proteinExistence type="predicted"/>
<comment type="caution">
    <text evidence="1">The sequence shown here is derived from an EMBL/GenBank/DDBJ whole genome shotgun (WGS) entry which is preliminary data.</text>
</comment>
<dbReference type="AlphaFoldDB" id="A0A9Q0YFU9"/>
<name>A0A9Q0YFU9_HOLLE</name>
<organism evidence="1 2">
    <name type="scientific">Holothuria leucospilota</name>
    <name type="common">Black long sea cucumber</name>
    <name type="synonym">Mertensiothuria leucospilota</name>
    <dbReference type="NCBI Taxonomy" id="206669"/>
    <lineage>
        <taxon>Eukaryota</taxon>
        <taxon>Metazoa</taxon>
        <taxon>Echinodermata</taxon>
        <taxon>Eleutherozoa</taxon>
        <taxon>Echinozoa</taxon>
        <taxon>Holothuroidea</taxon>
        <taxon>Aspidochirotacea</taxon>
        <taxon>Aspidochirotida</taxon>
        <taxon>Holothuriidae</taxon>
        <taxon>Holothuria</taxon>
    </lineage>
</organism>
<accession>A0A9Q0YFU9</accession>
<gene>
    <name evidence="1" type="ORF">HOLleu_42071</name>
</gene>
<sequence>MPLEIQYIHYSSSLGCGTRTASSLGHQLDLLGVQLSLNGSTRRYFVCTYITLLSIHGVPLRSLFY</sequence>
<evidence type="ECO:0000313" key="1">
    <source>
        <dbReference type="EMBL" id="KAJ8019377.1"/>
    </source>
</evidence>
<dbReference type="EMBL" id="JAIZAY010000027">
    <property type="protein sequence ID" value="KAJ8019377.1"/>
    <property type="molecule type" value="Genomic_DNA"/>
</dbReference>
<reference evidence="1" key="1">
    <citation type="submission" date="2021-10" db="EMBL/GenBank/DDBJ databases">
        <title>Tropical sea cucumber genome reveals ecological adaptation and Cuvierian tubules defense mechanism.</title>
        <authorList>
            <person name="Chen T."/>
        </authorList>
    </citation>
    <scope>NUCLEOTIDE SEQUENCE</scope>
    <source>
        <strain evidence="1">Nanhai2018</strain>
        <tissue evidence="1">Muscle</tissue>
    </source>
</reference>